<proteinExistence type="predicted"/>
<keyword evidence="3" id="KW-1185">Reference proteome</keyword>
<gene>
    <name evidence="2" type="ORF">C1H69_11625</name>
</gene>
<accession>A0A2N7U3K4</accession>
<reference evidence="2 3" key="1">
    <citation type="submission" date="2018-01" db="EMBL/GenBank/DDBJ databases">
        <title>Halomonas endophytica sp. nov., isolated from storage liquid in the stems of Populus euphratica.</title>
        <authorList>
            <person name="Chen C."/>
        </authorList>
    </citation>
    <scope>NUCLEOTIDE SEQUENCE [LARGE SCALE GENOMIC DNA]</scope>
    <source>
        <strain evidence="2 3">MC28</strain>
    </source>
</reference>
<dbReference type="OrthoDB" id="7060856at2"/>
<evidence type="ECO:0000313" key="2">
    <source>
        <dbReference type="EMBL" id="PMR75024.1"/>
    </source>
</evidence>
<evidence type="ECO:0000256" key="1">
    <source>
        <dbReference type="SAM" id="MobiDB-lite"/>
    </source>
</evidence>
<feature type="region of interest" description="Disordered" evidence="1">
    <location>
        <begin position="256"/>
        <end position="289"/>
    </location>
</feature>
<evidence type="ECO:0000313" key="3">
    <source>
        <dbReference type="Proteomes" id="UP000235803"/>
    </source>
</evidence>
<name>A0A2N7U3K4_9GAMM</name>
<dbReference type="EMBL" id="PNRF01000023">
    <property type="protein sequence ID" value="PMR75024.1"/>
    <property type="molecule type" value="Genomic_DNA"/>
</dbReference>
<dbReference type="RefSeq" id="WP_102653568.1">
    <property type="nucleotide sequence ID" value="NZ_PNRF01000023.1"/>
</dbReference>
<comment type="caution">
    <text evidence="2">The sequence shown here is derived from an EMBL/GenBank/DDBJ whole genome shotgun (WGS) entry which is preliminary data.</text>
</comment>
<dbReference type="Proteomes" id="UP000235803">
    <property type="component" value="Unassembled WGS sequence"/>
</dbReference>
<feature type="compositionally biased region" description="Gly residues" evidence="1">
    <location>
        <begin position="280"/>
        <end position="289"/>
    </location>
</feature>
<sequence length="289" mass="31312">MLDHAIPPSADPPAAEGTHGLPGFGQLAGIGALLLCAAWPLQAQEPADSTRLSELWLERALPDQPAYSYYLREQHIAPQRRQGVRLQEELTTLIDHLTLAGHRHAARGLGNWREQIGNQIKAGSRTPARADLTALLAAPRQDPPLSALAEAGECSLTDWIELWSFGGVTRQPWTVGMSLNGLLREQPRDHWQAADTAWIISPQNAPRQVGTGAWNANDSALVPGTRVVLALPEQVQEADWVNRALPDFLSTRLPGDDCRRIPLPADTRNASEQDQPLPGHGLGQAGTAS</sequence>
<dbReference type="AlphaFoldDB" id="A0A2N7U3K4"/>
<organism evidence="2 3">
    <name type="scientific">Billgrantia endophytica</name>
    <dbReference type="NCBI Taxonomy" id="2033802"/>
    <lineage>
        <taxon>Bacteria</taxon>
        <taxon>Pseudomonadati</taxon>
        <taxon>Pseudomonadota</taxon>
        <taxon>Gammaproteobacteria</taxon>
        <taxon>Oceanospirillales</taxon>
        <taxon>Halomonadaceae</taxon>
        <taxon>Billgrantia</taxon>
    </lineage>
</organism>
<protein>
    <submittedName>
        <fullName evidence="2">Uncharacterized protein</fullName>
    </submittedName>
</protein>